<dbReference type="EMBL" id="ML769552">
    <property type="protein sequence ID" value="KAE9394343.1"/>
    <property type="molecule type" value="Genomic_DNA"/>
</dbReference>
<protein>
    <submittedName>
        <fullName evidence="1">Uncharacterized protein</fullName>
    </submittedName>
</protein>
<dbReference type="Proteomes" id="UP000799118">
    <property type="component" value="Unassembled WGS sequence"/>
</dbReference>
<keyword evidence="2" id="KW-1185">Reference proteome</keyword>
<proteinExistence type="predicted"/>
<organism evidence="1 2">
    <name type="scientific">Gymnopus androsaceus JB14</name>
    <dbReference type="NCBI Taxonomy" id="1447944"/>
    <lineage>
        <taxon>Eukaryota</taxon>
        <taxon>Fungi</taxon>
        <taxon>Dikarya</taxon>
        <taxon>Basidiomycota</taxon>
        <taxon>Agaricomycotina</taxon>
        <taxon>Agaricomycetes</taxon>
        <taxon>Agaricomycetidae</taxon>
        <taxon>Agaricales</taxon>
        <taxon>Marasmiineae</taxon>
        <taxon>Omphalotaceae</taxon>
        <taxon>Gymnopus</taxon>
    </lineage>
</organism>
<reference evidence="1" key="1">
    <citation type="journal article" date="2019" name="Environ. Microbiol.">
        <title>Fungal ecological strategies reflected in gene transcription - a case study of two litter decomposers.</title>
        <authorList>
            <person name="Barbi F."/>
            <person name="Kohler A."/>
            <person name="Barry K."/>
            <person name="Baskaran P."/>
            <person name="Daum C."/>
            <person name="Fauchery L."/>
            <person name="Ihrmark K."/>
            <person name="Kuo A."/>
            <person name="LaButti K."/>
            <person name="Lipzen A."/>
            <person name="Morin E."/>
            <person name="Grigoriev I.V."/>
            <person name="Henrissat B."/>
            <person name="Lindahl B."/>
            <person name="Martin F."/>
        </authorList>
    </citation>
    <scope>NUCLEOTIDE SEQUENCE</scope>
    <source>
        <strain evidence="1">JB14</strain>
    </source>
</reference>
<evidence type="ECO:0000313" key="1">
    <source>
        <dbReference type="EMBL" id="KAE9394343.1"/>
    </source>
</evidence>
<gene>
    <name evidence="1" type="ORF">BT96DRAFT_194596</name>
</gene>
<name>A0A6A4H9E2_9AGAR</name>
<sequence>MAKHGRKAKVAVLIACTHRDAASVLDETELRIMYPYGCLSILMFWMADVPTSLSRISFSSAVILVQMPRHLRKMF</sequence>
<accession>A0A6A4H9E2</accession>
<evidence type="ECO:0000313" key="2">
    <source>
        <dbReference type="Proteomes" id="UP000799118"/>
    </source>
</evidence>
<dbReference type="AlphaFoldDB" id="A0A6A4H9E2"/>